<dbReference type="EMBL" id="JACHDD010000029">
    <property type="protein sequence ID" value="MBB5429477.1"/>
    <property type="molecule type" value="Genomic_DNA"/>
</dbReference>
<accession>A0A7W8V3U7</accession>
<keyword evidence="2" id="KW-0808">Transferase</keyword>
<comment type="similarity">
    <text evidence="1">Belongs to the class-III pyridoxal-phosphate-dependent aminotransferase family.</text>
</comment>
<dbReference type="PANTHER" id="PTHR43094">
    <property type="entry name" value="AMINOTRANSFERASE"/>
    <property type="match status" value="1"/>
</dbReference>
<dbReference type="GO" id="GO:0005829">
    <property type="term" value="C:cytosol"/>
    <property type="evidence" value="ECO:0007669"/>
    <property type="project" value="TreeGrafter"/>
</dbReference>
<keyword evidence="2" id="KW-0032">Aminotransferase</keyword>
<protein>
    <submittedName>
        <fullName evidence="2">Adenosylmethionine-8-amino-7-oxononanoate aminotransferase</fullName>
    </submittedName>
</protein>
<dbReference type="GO" id="GO:0008483">
    <property type="term" value="F:transaminase activity"/>
    <property type="evidence" value="ECO:0007669"/>
    <property type="project" value="UniProtKB-KW"/>
</dbReference>
<evidence type="ECO:0000313" key="3">
    <source>
        <dbReference type="Proteomes" id="UP000592780"/>
    </source>
</evidence>
<dbReference type="InterPro" id="IPR015424">
    <property type="entry name" value="PyrdxlP-dep_Trfase"/>
</dbReference>
<evidence type="ECO:0000256" key="1">
    <source>
        <dbReference type="ARBA" id="ARBA00008954"/>
    </source>
</evidence>
<proteinExistence type="inferred from homology"/>
<sequence>MYAYLEDGVVPDLVAIGKGLAAGYQPIAAALMSAAVHDAMAQGTGVLGNGQTHVNRKRSISPT</sequence>
<reference evidence="2 3" key="1">
    <citation type="submission" date="2020-08" db="EMBL/GenBank/DDBJ databases">
        <title>Genomic Encyclopedia of Type Strains, Phase IV (KMG-V): Genome sequencing to study the core and pangenomes of soil and plant-associated prokaryotes.</title>
        <authorList>
            <person name="Whitman W."/>
        </authorList>
    </citation>
    <scope>NUCLEOTIDE SEQUENCE [LARGE SCALE GENOMIC DNA]</scope>
    <source>
        <strain evidence="2 3">JPY158</strain>
    </source>
</reference>
<gene>
    <name evidence="2" type="ORF">HDG40_007674</name>
</gene>
<dbReference type="AlphaFoldDB" id="A0A7W8V3U7"/>
<dbReference type="InterPro" id="IPR015421">
    <property type="entry name" value="PyrdxlP-dep_Trfase_major"/>
</dbReference>
<dbReference type="Proteomes" id="UP000592780">
    <property type="component" value="Unassembled WGS sequence"/>
</dbReference>
<dbReference type="SUPFAM" id="SSF53383">
    <property type="entry name" value="PLP-dependent transferases"/>
    <property type="match status" value="1"/>
</dbReference>
<evidence type="ECO:0000313" key="2">
    <source>
        <dbReference type="EMBL" id="MBB5429477.1"/>
    </source>
</evidence>
<keyword evidence="3" id="KW-1185">Reference proteome</keyword>
<dbReference type="Gene3D" id="3.40.640.10">
    <property type="entry name" value="Type I PLP-dependent aspartate aminotransferase-like (Major domain)"/>
    <property type="match status" value="1"/>
</dbReference>
<organism evidence="2 3">
    <name type="scientific">Paraburkholderia atlantica</name>
    <dbReference type="NCBI Taxonomy" id="2654982"/>
    <lineage>
        <taxon>Bacteria</taxon>
        <taxon>Pseudomonadati</taxon>
        <taxon>Pseudomonadota</taxon>
        <taxon>Betaproteobacteria</taxon>
        <taxon>Burkholderiales</taxon>
        <taxon>Burkholderiaceae</taxon>
        <taxon>Paraburkholderia</taxon>
    </lineage>
</organism>
<name>A0A7W8V3U7_PARAM</name>
<comment type="caution">
    <text evidence="2">The sequence shown here is derived from an EMBL/GenBank/DDBJ whole genome shotgun (WGS) entry which is preliminary data.</text>
</comment>
<dbReference type="PANTHER" id="PTHR43094:SF1">
    <property type="entry name" value="AMINOTRANSFERASE CLASS-III"/>
    <property type="match status" value="1"/>
</dbReference>